<dbReference type="CDD" id="cd04881">
    <property type="entry name" value="ACT_HSDH-Hom"/>
    <property type="match status" value="1"/>
</dbReference>
<gene>
    <name evidence="16" type="ORF">HNQ81_001058</name>
</gene>
<feature type="binding site" evidence="12">
    <location>
        <position position="104"/>
    </location>
    <ligand>
        <name>NADPH</name>
        <dbReference type="ChEBI" id="CHEBI:57783"/>
    </ligand>
</feature>
<evidence type="ECO:0000256" key="7">
    <source>
        <dbReference type="ARBA" id="ARBA00022697"/>
    </source>
</evidence>
<evidence type="ECO:0000256" key="8">
    <source>
        <dbReference type="ARBA" id="ARBA00022857"/>
    </source>
</evidence>
<evidence type="ECO:0000256" key="12">
    <source>
        <dbReference type="PIRSR" id="PIRSR000098-2"/>
    </source>
</evidence>
<keyword evidence="10 13" id="KW-0486">Methionine biosynthesis</keyword>
<comment type="catalytic activity">
    <reaction evidence="13">
        <text>L-homoserine + NADP(+) = L-aspartate 4-semialdehyde + NADPH + H(+)</text>
        <dbReference type="Rhea" id="RHEA:15761"/>
        <dbReference type="ChEBI" id="CHEBI:15378"/>
        <dbReference type="ChEBI" id="CHEBI:57476"/>
        <dbReference type="ChEBI" id="CHEBI:57783"/>
        <dbReference type="ChEBI" id="CHEBI:58349"/>
        <dbReference type="ChEBI" id="CHEBI:537519"/>
        <dbReference type="EC" id="1.1.1.3"/>
    </reaction>
</comment>
<dbReference type="GO" id="GO:0009086">
    <property type="term" value="P:methionine biosynthetic process"/>
    <property type="evidence" value="ECO:0007669"/>
    <property type="project" value="UniProtKB-KW"/>
</dbReference>
<comment type="pathway">
    <text evidence="2 13">Amino-acid biosynthesis; L-methionine biosynthesis via de novo pathway; L-homoserine from L-aspartate: step 3/3.</text>
</comment>
<dbReference type="PIRSF" id="PIRSF000098">
    <property type="entry name" value="Homoser_dehydrog"/>
    <property type="match status" value="1"/>
</dbReference>
<dbReference type="InterPro" id="IPR019811">
    <property type="entry name" value="HDH_CS"/>
</dbReference>
<dbReference type="InterPro" id="IPR002912">
    <property type="entry name" value="ACT_dom"/>
</dbReference>
<dbReference type="Proteomes" id="UP000539642">
    <property type="component" value="Unassembled WGS sequence"/>
</dbReference>
<evidence type="ECO:0000256" key="2">
    <source>
        <dbReference type="ARBA" id="ARBA00005062"/>
    </source>
</evidence>
<dbReference type="GO" id="GO:0009088">
    <property type="term" value="P:threonine biosynthetic process"/>
    <property type="evidence" value="ECO:0007669"/>
    <property type="project" value="UniProtKB-UniPathway"/>
</dbReference>
<dbReference type="Pfam" id="PF01842">
    <property type="entry name" value="ACT"/>
    <property type="match status" value="1"/>
</dbReference>
<comment type="pathway">
    <text evidence="1 13">Amino-acid biosynthesis; L-threonine biosynthesis; L-threonine from L-aspartate: step 3/5.</text>
</comment>
<keyword evidence="17" id="KW-1185">Reference proteome</keyword>
<evidence type="ECO:0000256" key="1">
    <source>
        <dbReference type="ARBA" id="ARBA00005056"/>
    </source>
</evidence>
<dbReference type="PANTHER" id="PTHR43331">
    <property type="entry name" value="HOMOSERINE DEHYDROGENASE"/>
    <property type="match status" value="1"/>
</dbReference>
<feature type="binding site" evidence="12">
    <location>
        <position position="189"/>
    </location>
    <ligand>
        <name>L-homoserine</name>
        <dbReference type="ChEBI" id="CHEBI:57476"/>
    </ligand>
</feature>
<protein>
    <recommendedName>
        <fullName evidence="5 13">Homoserine dehydrogenase</fullName>
        <ecNumber evidence="4 13">1.1.1.3</ecNumber>
    </recommendedName>
</protein>
<dbReference type="Gene3D" id="3.30.70.260">
    <property type="match status" value="1"/>
</dbReference>
<evidence type="ECO:0000313" key="16">
    <source>
        <dbReference type="EMBL" id="MBB5347345.1"/>
    </source>
</evidence>
<dbReference type="Gene3D" id="3.40.50.720">
    <property type="entry name" value="NAD(P)-binding Rossmann-like Domain"/>
    <property type="match status" value="1"/>
</dbReference>
<dbReference type="SUPFAM" id="SSF51735">
    <property type="entry name" value="NAD(P)-binding Rossmann-fold domains"/>
    <property type="match status" value="1"/>
</dbReference>
<dbReference type="EC" id="1.1.1.3" evidence="4 13"/>
<dbReference type="FunFam" id="3.30.360.10:FF:000005">
    <property type="entry name" value="Homoserine dehydrogenase"/>
    <property type="match status" value="1"/>
</dbReference>
<dbReference type="InterPro" id="IPR045865">
    <property type="entry name" value="ACT-like_dom_sf"/>
</dbReference>
<comment type="caution">
    <text evidence="16">The sequence shown here is derived from an EMBL/GenBank/DDBJ whole genome shotgun (WGS) entry which is preliminary data.</text>
</comment>
<keyword evidence="6 13" id="KW-0028">Amino-acid biosynthesis</keyword>
<evidence type="ECO:0000256" key="11">
    <source>
        <dbReference type="PIRSR" id="PIRSR000098-1"/>
    </source>
</evidence>
<dbReference type="Pfam" id="PF00742">
    <property type="entry name" value="Homoserine_dh"/>
    <property type="match status" value="1"/>
</dbReference>
<keyword evidence="7 13" id="KW-0791">Threonine biosynthesis</keyword>
<evidence type="ECO:0000313" key="17">
    <source>
        <dbReference type="Proteomes" id="UP000539642"/>
    </source>
</evidence>
<dbReference type="InterPro" id="IPR036291">
    <property type="entry name" value="NAD(P)-bd_dom_sf"/>
</dbReference>
<dbReference type="AlphaFoldDB" id="A0A840UNY6"/>
<evidence type="ECO:0000259" key="15">
    <source>
        <dbReference type="PROSITE" id="PS51671"/>
    </source>
</evidence>
<dbReference type="PROSITE" id="PS01042">
    <property type="entry name" value="HOMOSER_DHGENASE"/>
    <property type="match status" value="1"/>
</dbReference>
<evidence type="ECO:0000256" key="13">
    <source>
        <dbReference type="RuleBase" id="RU000579"/>
    </source>
</evidence>
<dbReference type="PANTHER" id="PTHR43331:SF1">
    <property type="entry name" value="HOMOSERINE DEHYDROGENASE"/>
    <property type="match status" value="1"/>
</dbReference>
<evidence type="ECO:0000256" key="14">
    <source>
        <dbReference type="RuleBase" id="RU004171"/>
    </source>
</evidence>
<reference evidence="16 17" key="1">
    <citation type="submission" date="2020-08" db="EMBL/GenBank/DDBJ databases">
        <title>Genomic Encyclopedia of Type Strains, Phase IV (KMG-IV): sequencing the most valuable type-strain genomes for metagenomic binning, comparative biology and taxonomic classification.</title>
        <authorList>
            <person name="Goeker M."/>
        </authorList>
    </citation>
    <scope>NUCLEOTIDE SEQUENCE [LARGE SCALE GENOMIC DNA]</scope>
    <source>
        <strain evidence="16 17">DSM 28570</strain>
    </source>
</reference>
<dbReference type="UniPathway" id="UPA00050">
    <property type="reaction ID" value="UER00063"/>
</dbReference>
<dbReference type="UniPathway" id="UPA00051">
    <property type="reaction ID" value="UER00465"/>
</dbReference>
<feature type="active site" description="Proton donor" evidence="11">
    <location>
        <position position="204"/>
    </location>
</feature>
<dbReference type="InterPro" id="IPR001342">
    <property type="entry name" value="HDH_cat"/>
</dbReference>
<organism evidence="16 17">
    <name type="scientific">Desulfoprunum benzoelyticum</name>
    <dbReference type="NCBI Taxonomy" id="1506996"/>
    <lineage>
        <taxon>Bacteria</taxon>
        <taxon>Pseudomonadati</taxon>
        <taxon>Thermodesulfobacteriota</taxon>
        <taxon>Desulfobulbia</taxon>
        <taxon>Desulfobulbales</taxon>
        <taxon>Desulfobulbaceae</taxon>
        <taxon>Desulfoprunum</taxon>
    </lineage>
</organism>
<dbReference type="GO" id="GO:0050661">
    <property type="term" value="F:NADP binding"/>
    <property type="evidence" value="ECO:0007669"/>
    <property type="project" value="InterPro"/>
</dbReference>
<dbReference type="NCBIfam" id="NF004976">
    <property type="entry name" value="PRK06349.1"/>
    <property type="match status" value="1"/>
</dbReference>
<dbReference type="SUPFAM" id="SSF55347">
    <property type="entry name" value="Glyceraldehyde-3-phosphate dehydrogenase-like, C-terminal domain"/>
    <property type="match status" value="1"/>
</dbReference>
<keyword evidence="9 13" id="KW-0560">Oxidoreductase</keyword>
<keyword evidence="8 12" id="KW-0521">NADP</keyword>
<comment type="similarity">
    <text evidence="3 14">Belongs to the homoserine dehydrogenase family.</text>
</comment>
<evidence type="ECO:0000256" key="6">
    <source>
        <dbReference type="ARBA" id="ARBA00022605"/>
    </source>
</evidence>
<dbReference type="Pfam" id="PF03447">
    <property type="entry name" value="NAD_binding_3"/>
    <property type="match status" value="1"/>
</dbReference>
<evidence type="ECO:0000256" key="10">
    <source>
        <dbReference type="ARBA" id="ARBA00023167"/>
    </source>
</evidence>
<dbReference type="InterPro" id="IPR016204">
    <property type="entry name" value="HDH"/>
</dbReference>
<evidence type="ECO:0000256" key="5">
    <source>
        <dbReference type="ARBA" id="ARBA00013376"/>
    </source>
</evidence>
<dbReference type="Gene3D" id="3.30.360.10">
    <property type="entry name" value="Dihydrodipicolinate Reductase, domain 2"/>
    <property type="match status" value="1"/>
</dbReference>
<evidence type="ECO:0000256" key="4">
    <source>
        <dbReference type="ARBA" id="ARBA00013213"/>
    </source>
</evidence>
<feature type="binding site" evidence="12">
    <location>
        <begin position="9"/>
        <end position="16"/>
    </location>
    <ligand>
        <name>NADP(+)</name>
        <dbReference type="ChEBI" id="CHEBI:58349"/>
    </ligand>
</feature>
<feature type="domain" description="ACT" evidence="15">
    <location>
        <begin position="354"/>
        <end position="429"/>
    </location>
</feature>
<evidence type="ECO:0000256" key="9">
    <source>
        <dbReference type="ARBA" id="ARBA00023002"/>
    </source>
</evidence>
<dbReference type="GO" id="GO:0004412">
    <property type="term" value="F:homoserine dehydrogenase activity"/>
    <property type="evidence" value="ECO:0007669"/>
    <property type="project" value="UniProtKB-EC"/>
</dbReference>
<dbReference type="InterPro" id="IPR005106">
    <property type="entry name" value="Asp/hSer_DH_NAD-bd"/>
</dbReference>
<proteinExistence type="inferred from homology"/>
<sequence length="435" mass="46763">MKHIRVGLIGFGTVGSGLARTLFEQQERLRRKVGTDIVLARVADININALPDQFSNVILSRDANDIFADPTIDIVVELIGGIEPARSFILKAIAGGKHVVTANKALLSIHGREIFDAAVAKGVEVGFEASVGGGIPVIKSLKEGLVANRIEAIQGIMNGTANYILTQMTDHGTPFAEVLKDAQAKGFAEADPTYDVEGIDTAHKLAILMTIAYGLHVKLDDITVEGISSIRPIDIDFAREFGYRIKLLAISRNHGDHVEARVHPTMVPVDHMLANINGAFNAIQFTGDTVGDVLLYGLGAGMMPTGSAVAADVVDIGRDIIAGSINRVPALSYLPQYIGEPAITPMSRLTCPYYFRVTALDQPGVLSTISGIFGKYCISIKSVMQKGRRSDEPVHIVFRSHRASEEAVMQAVAEIDALACCTDPTIKIRILVEDN</sequence>
<dbReference type="PROSITE" id="PS51671">
    <property type="entry name" value="ACT"/>
    <property type="match status" value="1"/>
</dbReference>
<dbReference type="SUPFAM" id="SSF55021">
    <property type="entry name" value="ACT-like"/>
    <property type="match status" value="1"/>
</dbReference>
<name>A0A840UNY6_9BACT</name>
<dbReference type="EMBL" id="JACHEO010000003">
    <property type="protein sequence ID" value="MBB5347345.1"/>
    <property type="molecule type" value="Genomic_DNA"/>
</dbReference>
<evidence type="ECO:0000256" key="3">
    <source>
        <dbReference type="ARBA" id="ARBA00006753"/>
    </source>
</evidence>
<accession>A0A840UNY6</accession>
<dbReference type="RefSeq" id="WP_183349008.1">
    <property type="nucleotide sequence ID" value="NZ_JACHEO010000003.1"/>
</dbReference>